<reference evidence="1" key="1">
    <citation type="submission" date="2013-10" db="EMBL/GenBank/DDBJ databases">
        <title>Genomic analysis of the causative agents of coccidiosis in chickens.</title>
        <authorList>
            <person name="Reid A.J."/>
            <person name="Blake D."/>
            <person name="Billington K."/>
            <person name="Browne H."/>
            <person name="Dunn M."/>
            <person name="Hung S."/>
            <person name="Kawahara F."/>
            <person name="Miranda-Saavedra D."/>
            <person name="Mourier T."/>
            <person name="Nagra H."/>
            <person name="Otto T.D."/>
            <person name="Rawlings N."/>
            <person name="Sanchez A."/>
            <person name="Sanders M."/>
            <person name="Subramaniam C."/>
            <person name="Tay Y."/>
            <person name="Dear P."/>
            <person name="Doerig C."/>
            <person name="Gruber A."/>
            <person name="Parkinson J."/>
            <person name="Shirley M."/>
            <person name="Wan K.L."/>
            <person name="Berriman M."/>
            <person name="Tomley F."/>
            <person name="Pain A."/>
        </authorList>
    </citation>
    <scope>NUCLEOTIDE SEQUENCE [LARGE SCALE GENOMIC DNA]</scope>
    <source>
        <strain evidence="1">Houghton</strain>
    </source>
</reference>
<proteinExistence type="predicted"/>
<evidence type="ECO:0000313" key="1">
    <source>
        <dbReference type="EMBL" id="CDJ36235.1"/>
    </source>
</evidence>
<keyword evidence="2" id="KW-1185">Reference proteome</keyword>
<dbReference type="OrthoDB" id="10570504at2759"/>
<sequence length="341" mass="37819">MENVGRTDTFRMPDEHVEMRCSVAPTSVRKGEATAHCVHTDGRGVDVQSYASPPYSREHQQQRGLAKVVTGPAGEIQLFSKIARFPALKEARRIGLHDVVDDTSPNHYCEEELRQSHLHCFRSVKCTSCSEQELPCQVGFAPLRSVKRSLTVHHPDQDQDSPMVPSTGTSRIRVCEGNLSEGRRSIDSQDSGGCKMGSLSLMVVKCKGGEVSHAICTDHKLPCGNGQEIGDNWIDAECFSYEHYGHDLHREEYNSLSPSKDQEKYRGKYSLNKAGIQDVAFPAIIAFGNEGFFSENTDAESHIQGAHASVPIGLAGHRSDSNSRFTRDFRFCGKRVYCVED</sequence>
<dbReference type="Proteomes" id="UP000030744">
    <property type="component" value="Unassembled WGS sequence"/>
</dbReference>
<protein>
    <submittedName>
        <fullName evidence="1">Uncharacterized protein</fullName>
    </submittedName>
</protein>
<name>U6KDX8_9EIME</name>
<evidence type="ECO:0000313" key="2">
    <source>
        <dbReference type="Proteomes" id="UP000030744"/>
    </source>
</evidence>
<dbReference type="AlphaFoldDB" id="U6KDX8"/>
<organism evidence="1 2">
    <name type="scientific">Eimeria mitis</name>
    <dbReference type="NCBI Taxonomy" id="44415"/>
    <lineage>
        <taxon>Eukaryota</taxon>
        <taxon>Sar</taxon>
        <taxon>Alveolata</taxon>
        <taxon>Apicomplexa</taxon>
        <taxon>Conoidasida</taxon>
        <taxon>Coccidia</taxon>
        <taxon>Eucoccidiorida</taxon>
        <taxon>Eimeriorina</taxon>
        <taxon>Eimeriidae</taxon>
        <taxon>Eimeria</taxon>
    </lineage>
</organism>
<gene>
    <name evidence="1" type="ORF">EMH_0051900</name>
</gene>
<dbReference type="GeneID" id="60404082"/>
<dbReference type="RefSeq" id="XP_037878524.1">
    <property type="nucleotide sequence ID" value="XM_038022670.1"/>
</dbReference>
<dbReference type="EMBL" id="HG735654">
    <property type="protein sequence ID" value="CDJ36235.1"/>
    <property type="molecule type" value="Genomic_DNA"/>
</dbReference>
<dbReference type="VEuPathDB" id="ToxoDB:EMH_0051900"/>
<accession>U6KDX8</accession>
<reference evidence="1" key="2">
    <citation type="submission" date="2013-10" db="EMBL/GenBank/DDBJ databases">
        <authorList>
            <person name="Aslett M."/>
        </authorList>
    </citation>
    <scope>NUCLEOTIDE SEQUENCE [LARGE SCALE GENOMIC DNA]</scope>
    <source>
        <strain evidence="1">Houghton</strain>
    </source>
</reference>